<gene>
    <name evidence="2" type="ORF">LCGC14_1552960</name>
</gene>
<reference evidence="2" key="1">
    <citation type="journal article" date="2015" name="Nature">
        <title>Complex archaea that bridge the gap between prokaryotes and eukaryotes.</title>
        <authorList>
            <person name="Spang A."/>
            <person name="Saw J.H."/>
            <person name="Jorgensen S.L."/>
            <person name="Zaremba-Niedzwiedzka K."/>
            <person name="Martijn J."/>
            <person name="Lind A.E."/>
            <person name="van Eijk R."/>
            <person name="Schleper C."/>
            <person name="Guy L."/>
            <person name="Ettema T.J."/>
        </authorList>
    </citation>
    <scope>NUCLEOTIDE SEQUENCE</scope>
</reference>
<evidence type="ECO:0000313" key="2">
    <source>
        <dbReference type="EMBL" id="KKM55109.1"/>
    </source>
</evidence>
<feature type="compositionally biased region" description="Basic and acidic residues" evidence="1">
    <location>
        <begin position="79"/>
        <end position="135"/>
    </location>
</feature>
<dbReference type="AlphaFoldDB" id="A0A0F9IPV6"/>
<sequence length="135" mass="14850">MFNSKYIYLKMLKKWGGFQVGDVVRFSRTKGEGRITSGDGELVKKQQAVNDPVPEKKNTKIETAMHTPKSENAMLDTKASPDAKAKAKAEADEKADAEAKAKAKNEAKAKADAEAKAKNEGKDDKKGKDHGNWRK</sequence>
<feature type="region of interest" description="Disordered" evidence="1">
    <location>
        <begin position="49"/>
        <end position="135"/>
    </location>
</feature>
<protein>
    <submittedName>
        <fullName evidence="2">Uncharacterized protein</fullName>
    </submittedName>
</protein>
<organism evidence="2">
    <name type="scientific">marine sediment metagenome</name>
    <dbReference type="NCBI Taxonomy" id="412755"/>
    <lineage>
        <taxon>unclassified sequences</taxon>
        <taxon>metagenomes</taxon>
        <taxon>ecological metagenomes</taxon>
    </lineage>
</organism>
<accession>A0A0F9IPV6</accession>
<proteinExistence type="predicted"/>
<dbReference type="EMBL" id="LAZR01011893">
    <property type="protein sequence ID" value="KKM55109.1"/>
    <property type="molecule type" value="Genomic_DNA"/>
</dbReference>
<name>A0A0F9IPV6_9ZZZZ</name>
<comment type="caution">
    <text evidence="2">The sequence shown here is derived from an EMBL/GenBank/DDBJ whole genome shotgun (WGS) entry which is preliminary data.</text>
</comment>
<evidence type="ECO:0000256" key="1">
    <source>
        <dbReference type="SAM" id="MobiDB-lite"/>
    </source>
</evidence>